<dbReference type="Pfam" id="PF10609">
    <property type="entry name" value="ParA"/>
    <property type="match status" value="1"/>
</dbReference>
<gene>
    <name evidence="3" type="ORF">S12H4_40284</name>
</gene>
<evidence type="ECO:0000256" key="2">
    <source>
        <dbReference type="ARBA" id="ARBA00022840"/>
    </source>
</evidence>
<dbReference type="PANTHER" id="PTHR43384:SF4">
    <property type="entry name" value="CELLULOSE BIOSYNTHESIS PROTEIN BCSQ-RELATED"/>
    <property type="match status" value="1"/>
</dbReference>
<dbReference type="GO" id="GO:0051782">
    <property type="term" value="P:negative regulation of cell division"/>
    <property type="evidence" value="ECO:0007669"/>
    <property type="project" value="TreeGrafter"/>
</dbReference>
<keyword evidence="1" id="KW-0547">Nucleotide-binding</keyword>
<evidence type="ECO:0000313" key="3">
    <source>
        <dbReference type="EMBL" id="GAI91833.1"/>
    </source>
</evidence>
<dbReference type="SUPFAM" id="SSF52540">
    <property type="entry name" value="P-loop containing nucleoside triphosphate hydrolases"/>
    <property type="match status" value="1"/>
</dbReference>
<dbReference type="GO" id="GO:0005829">
    <property type="term" value="C:cytosol"/>
    <property type="evidence" value="ECO:0007669"/>
    <property type="project" value="TreeGrafter"/>
</dbReference>
<dbReference type="GO" id="GO:0005524">
    <property type="term" value="F:ATP binding"/>
    <property type="evidence" value="ECO:0007669"/>
    <property type="project" value="UniProtKB-KW"/>
</dbReference>
<keyword evidence="2" id="KW-0067">ATP-binding</keyword>
<feature type="non-terminal residue" evidence="3">
    <location>
        <position position="185"/>
    </location>
</feature>
<dbReference type="Gene3D" id="3.40.50.300">
    <property type="entry name" value="P-loop containing nucleotide triphosphate hydrolases"/>
    <property type="match status" value="1"/>
</dbReference>
<dbReference type="InterPro" id="IPR027417">
    <property type="entry name" value="P-loop_NTPase"/>
</dbReference>
<dbReference type="GO" id="GO:0009898">
    <property type="term" value="C:cytoplasmic side of plasma membrane"/>
    <property type="evidence" value="ECO:0007669"/>
    <property type="project" value="TreeGrafter"/>
</dbReference>
<organism evidence="3">
    <name type="scientific">marine sediment metagenome</name>
    <dbReference type="NCBI Taxonomy" id="412755"/>
    <lineage>
        <taxon>unclassified sequences</taxon>
        <taxon>metagenomes</taxon>
        <taxon>ecological metagenomes</taxon>
    </lineage>
</organism>
<accession>X1SFT4</accession>
<dbReference type="GO" id="GO:0016887">
    <property type="term" value="F:ATP hydrolysis activity"/>
    <property type="evidence" value="ECO:0007669"/>
    <property type="project" value="TreeGrafter"/>
</dbReference>
<dbReference type="EMBL" id="BARW01024434">
    <property type="protein sequence ID" value="GAI91833.1"/>
    <property type="molecule type" value="Genomic_DNA"/>
</dbReference>
<dbReference type="AlphaFoldDB" id="X1SFT4"/>
<evidence type="ECO:0000256" key="1">
    <source>
        <dbReference type="ARBA" id="ARBA00022741"/>
    </source>
</evidence>
<sequence length="185" mass="20152">MTTSKEESNKTPSFKQKIWSVGGGKGGTGKSLISACLAVELTKMGKKVILIDADIGGANLHTCLGIKHPSITLADFINKKVDELKDVLTDSPIDGLRMISGASDLLNIVNPNYSQKMRLIKNIRRLPIEYIIIDIGAGTSFNVLDFFLISNSGILVVSPEPTSIENVYHFLKNSILRKLRISLAP</sequence>
<name>X1SFT4_9ZZZZ</name>
<dbReference type="InterPro" id="IPR033756">
    <property type="entry name" value="YlxH/NBP35"/>
</dbReference>
<reference evidence="3" key="1">
    <citation type="journal article" date="2014" name="Front. Microbiol.">
        <title>High frequency of phylogenetically diverse reductive dehalogenase-homologous genes in deep subseafloor sedimentary metagenomes.</title>
        <authorList>
            <person name="Kawai M."/>
            <person name="Futagami T."/>
            <person name="Toyoda A."/>
            <person name="Takaki Y."/>
            <person name="Nishi S."/>
            <person name="Hori S."/>
            <person name="Arai W."/>
            <person name="Tsubouchi T."/>
            <person name="Morono Y."/>
            <person name="Uchiyama I."/>
            <person name="Ito T."/>
            <person name="Fujiyama A."/>
            <person name="Inagaki F."/>
            <person name="Takami H."/>
        </authorList>
    </citation>
    <scope>NUCLEOTIDE SEQUENCE</scope>
    <source>
        <strain evidence="3">Expedition CK06-06</strain>
    </source>
</reference>
<comment type="caution">
    <text evidence="3">The sequence shown here is derived from an EMBL/GenBank/DDBJ whole genome shotgun (WGS) entry which is preliminary data.</text>
</comment>
<proteinExistence type="predicted"/>
<dbReference type="PANTHER" id="PTHR43384">
    <property type="entry name" value="SEPTUM SITE-DETERMINING PROTEIN MIND HOMOLOG, CHLOROPLASTIC-RELATED"/>
    <property type="match status" value="1"/>
</dbReference>
<protein>
    <submittedName>
        <fullName evidence="3">Uncharacterized protein</fullName>
    </submittedName>
</protein>
<dbReference type="InterPro" id="IPR050625">
    <property type="entry name" value="ParA/MinD_ATPase"/>
</dbReference>